<protein>
    <submittedName>
        <fullName evidence="2">AAA domain-containing protein</fullName>
    </submittedName>
</protein>
<dbReference type="Gene3D" id="3.40.50.300">
    <property type="entry name" value="P-loop containing nucleotide triphosphate hydrolases"/>
    <property type="match status" value="1"/>
</dbReference>
<accession>A0A562NSW3</accession>
<comment type="caution">
    <text evidence="2">The sequence shown here is derived from an EMBL/GenBank/DDBJ whole genome shotgun (WGS) entry which is preliminary data.</text>
</comment>
<dbReference type="Pfam" id="PF13481">
    <property type="entry name" value="AAA_25"/>
    <property type="match status" value="1"/>
</dbReference>
<evidence type="ECO:0000313" key="2">
    <source>
        <dbReference type="EMBL" id="TWI35294.1"/>
    </source>
</evidence>
<organism evidence="2 3">
    <name type="scientific">Mesorhizobium tianshanense</name>
    <dbReference type="NCBI Taxonomy" id="39844"/>
    <lineage>
        <taxon>Bacteria</taxon>
        <taxon>Pseudomonadati</taxon>
        <taxon>Pseudomonadota</taxon>
        <taxon>Alphaproteobacteria</taxon>
        <taxon>Hyphomicrobiales</taxon>
        <taxon>Phyllobacteriaceae</taxon>
        <taxon>Mesorhizobium</taxon>
    </lineage>
</organism>
<evidence type="ECO:0000313" key="3">
    <source>
        <dbReference type="Proteomes" id="UP000317122"/>
    </source>
</evidence>
<dbReference type="InterPro" id="IPR027417">
    <property type="entry name" value="P-loop_NTPase"/>
</dbReference>
<keyword evidence="3" id="KW-1185">Reference proteome</keyword>
<dbReference type="AlphaFoldDB" id="A0A562NSW3"/>
<evidence type="ECO:0000256" key="1">
    <source>
        <dbReference type="SAM" id="MobiDB-lite"/>
    </source>
</evidence>
<dbReference type="EMBL" id="VLKT01000019">
    <property type="protein sequence ID" value="TWI35294.1"/>
    <property type="molecule type" value="Genomic_DNA"/>
</dbReference>
<proteinExistence type="predicted"/>
<dbReference type="SUPFAM" id="SSF52540">
    <property type="entry name" value="P-loop containing nucleoside triphosphate hydrolases"/>
    <property type="match status" value="1"/>
</dbReference>
<sequence>MDLLRQMMANAQGGGHKQPRAEPVAPQAVRRIETWSAASIETAKLPPREFLLGDAYCKRFLSSYLATGGTGKTSLVISQALAMASGRPLTGEHVYGRYNVVLVCFEDDADELDRRVGAAMQHHKVKPEDIQERFQLAVLKREDGKLMVIDPETRQPTLGPLAASLEMLITEQKIDVLILDPLKKIHGVEENSNDHMDAVAQVLTDMASKFNIAINTPHHTNKGAGDPGNADRGRGASAFKDAARLGYTMTGMSVQDAAQFRVPEDERKWYSRVDSAKVNIVPPARGALWFRLVNVRLDNGDQVQAIEPWSPPDLMAGMGKDTATRILMEIRDGPGDGERYSNATGAKERCVSRAFELHEPGKTASDARQIVKQWIKDGVVRVGDYYSPAKRKQQQGLFVSIALTSSDEGEA</sequence>
<reference evidence="2 3" key="1">
    <citation type="journal article" date="2015" name="Stand. Genomic Sci.">
        <title>Genomic Encyclopedia of Bacterial and Archaeal Type Strains, Phase III: the genomes of soil and plant-associated and newly described type strains.</title>
        <authorList>
            <person name="Whitman W.B."/>
            <person name="Woyke T."/>
            <person name="Klenk H.P."/>
            <person name="Zhou Y."/>
            <person name="Lilburn T.G."/>
            <person name="Beck B.J."/>
            <person name="De Vos P."/>
            <person name="Vandamme P."/>
            <person name="Eisen J.A."/>
            <person name="Garrity G."/>
            <person name="Hugenholtz P."/>
            <person name="Kyrpides N.C."/>
        </authorList>
    </citation>
    <scope>NUCLEOTIDE SEQUENCE [LARGE SCALE GENOMIC DNA]</scope>
    <source>
        <strain evidence="2 3">CGMCC 1.2546</strain>
    </source>
</reference>
<dbReference type="Proteomes" id="UP000317122">
    <property type="component" value="Unassembled WGS sequence"/>
</dbReference>
<feature type="region of interest" description="Disordered" evidence="1">
    <location>
        <begin position="216"/>
        <end position="235"/>
    </location>
</feature>
<name>A0A562NSW3_9HYPH</name>
<gene>
    <name evidence="2" type="ORF">IQ26_03274</name>
</gene>